<dbReference type="AlphaFoldDB" id="A0A0J7K534"/>
<gene>
    <name evidence="2" type="ORF">RF55_16013</name>
</gene>
<evidence type="ECO:0000313" key="3">
    <source>
        <dbReference type="Proteomes" id="UP000036403"/>
    </source>
</evidence>
<accession>A0A0J7K534</accession>
<comment type="caution">
    <text evidence="2">The sequence shown here is derived from an EMBL/GenBank/DDBJ whole genome shotgun (WGS) entry which is preliminary data.</text>
</comment>
<feature type="region of interest" description="Disordered" evidence="1">
    <location>
        <begin position="24"/>
        <end position="69"/>
    </location>
</feature>
<proteinExistence type="predicted"/>
<evidence type="ECO:0000313" key="2">
    <source>
        <dbReference type="EMBL" id="KMQ85442.1"/>
    </source>
</evidence>
<feature type="compositionally biased region" description="Basic and acidic residues" evidence="1">
    <location>
        <begin position="47"/>
        <end position="67"/>
    </location>
</feature>
<feature type="compositionally biased region" description="Acidic residues" evidence="1">
    <location>
        <begin position="24"/>
        <end position="33"/>
    </location>
</feature>
<dbReference type="PaxDb" id="67767-A0A0J7K534"/>
<dbReference type="Proteomes" id="UP000036403">
    <property type="component" value="Unassembled WGS sequence"/>
</dbReference>
<evidence type="ECO:0000256" key="1">
    <source>
        <dbReference type="SAM" id="MobiDB-lite"/>
    </source>
</evidence>
<sequence length="88" mass="10158">MLLIKLVQERYNIDGNETIVDEWLDVTEGDEGDTERVEGGTEGDEGGTERDEGDKEGNEGDREYDNEFDKEEDIVLNYLQKKKLSWKN</sequence>
<organism evidence="2 3">
    <name type="scientific">Lasius niger</name>
    <name type="common">Black garden ant</name>
    <dbReference type="NCBI Taxonomy" id="67767"/>
    <lineage>
        <taxon>Eukaryota</taxon>
        <taxon>Metazoa</taxon>
        <taxon>Ecdysozoa</taxon>
        <taxon>Arthropoda</taxon>
        <taxon>Hexapoda</taxon>
        <taxon>Insecta</taxon>
        <taxon>Pterygota</taxon>
        <taxon>Neoptera</taxon>
        <taxon>Endopterygota</taxon>
        <taxon>Hymenoptera</taxon>
        <taxon>Apocrita</taxon>
        <taxon>Aculeata</taxon>
        <taxon>Formicoidea</taxon>
        <taxon>Formicidae</taxon>
        <taxon>Formicinae</taxon>
        <taxon>Lasius</taxon>
        <taxon>Lasius</taxon>
    </lineage>
</organism>
<reference evidence="2 3" key="1">
    <citation type="submission" date="2015-04" db="EMBL/GenBank/DDBJ databases">
        <title>Lasius niger genome sequencing.</title>
        <authorList>
            <person name="Konorov E.A."/>
            <person name="Nikitin M.A."/>
            <person name="Kirill M.V."/>
            <person name="Chang P."/>
        </authorList>
    </citation>
    <scope>NUCLEOTIDE SEQUENCE [LARGE SCALE GENOMIC DNA]</scope>
    <source>
        <tissue evidence="2">Whole</tissue>
    </source>
</reference>
<keyword evidence="3" id="KW-1185">Reference proteome</keyword>
<name>A0A0J7K534_LASNI</name>
<dbReference type="EMBL" id="LBMM01013879">
    <property type="protein sequence ID" value="KMQ85442.1"/>
    <property type="molecule type" value="Genomic_DNA"/>
</dbReference>
<protein>
    <submittedName>
        <fullName evidence="2">Peptidase</fullName>
    </submittedName>
</protein>